<keyword evidence="2" id="KW-0472">Membrane</keyword>
<dbReference type="VEuPathDB" id="PiroplasmaDB:TA09255"/>
<evidence type="ECO:0000256" key="2">
    <source>
        <dbReference type="SAM" id="Phobius"/>
    </source>
</evidence>
<evidence type="ECO:0000256" key="1">
    <source>
        <dbReference type="SAM" id="MobiDB-lite"/>
    </source>
</evidence>
<dbReference type="AlphaFoldDB" id="A0A3B0MWM3"/>
<organism evidence="3">
    <name type="scientific">Theileria annulata</name>
    <dbReference type="NCBI Taxonomy" id="5874"/>
    <lineage>
        <taxon>Eukaryota</taxon>
        <taxon>Sar</taxon>
        <taxon>Alveolata</taxon>
        <taxon>Apicomplexa</taxon>
        <taxon>Aconoidasida</taxon>
        <taxon>Piroplasmida</taxon>
        <taxon>Theileriidae</taxon>
        <taxon>Theileria</taxon>
    </lineage>
</organism>
<sequence length="279" mass="30154">MTEITQKIAKEIIDTATAENSYYNVPLDKSNIRYYFKLKDKLITDKAIAGAEASIIVQYGHIFSEGFGGASAKPSMVSSFLMIVVGMALAYGYYLDTEITVTTYHEGPKVKAKGINLETLTANDIESITVTDSKGTKIIYNKVKGPAATTPSPDSPSITITKDGRETKATFTKGDPDSAPPDTPKNTIILKTTLTGTKGEDTITITGKPTGATVDYGHIFTETFDTSKVHTEIVSPTLMVIVGMGHLIVTIFPPVIIAFLRLKGNVWSPQHNLRGSWGI</sequence>
<accession>A0A3B0MWM3</accession>
<keyword evidence="2" id="KW-0812">Transmembrane</keyword>
<feature type="transmembrane region" description="Helical" evidence="2">
    <location>
        <begin position="76"/>
        <end position="94"/>
    </location>
</feature>
<feature type="region of interest" description="Disordered" evidence="1">
    <location>
        <begin position="146"/>
        <end position="185"/>
    </location>
</feature>
<feature type="compositionally biased region" description="Low complexity" evidence="1">
    <location>
        <begin position="146"/>
        <end position="161"/>
    </location>
</feature>
<protein>
    <submittedName>
        <fullName evidence="3">Uncharacterized protein</fullName>
    </submittedName>
</protein>
<evidence type="ECO:0000313" key="3">
    <source>
        <dbReference type="EMBL" id="SVP94094.1"/>
    </source>
</evidence>
<dbReference type="EMBL" id="UIVT01000004">
    <property type="protein sequence ID" value="SVP94094.1"/>
    <property type="molecule type" value="Genomic_DNA"/>
</dbReference>
<proteinExistence type="predicted"/>
<gene>
    <name evidence="3" type="ORF">TAT_000309500</name>
    <name evidence="4" type="ORF">TAV_000309500</name>
</gene>
<name>A0A3B0MWM3_THEAN</name>
<reference evidence="3" key="1">
    <citation type="submission" date="2018-07" db="EMBL/GenBank/DDBJ databases">
        <authorList>
            <person name="Quirk P.G."/>
            <person name="Krulwich T.A."/>
        </authorList>
    </citation>
    <scope>NUCLEOTIDE SEQUENCE</scope>
    <source>
        <strain evidence="3">Anand</strain>
    </source>
</reference>
<keyword evidence="2" id="KW-1133">Transmembrane helix</keyword>
<evidence type="ECO:0000313" key="4">
    <source>
        <dbReference type="EMBL" id="SVP94693.1"/>
    </source>
</evidence>
<dbReference type="EMBL" id="UIVS01000004">
    <property type="protein sequence ID" value="SVP94693.1"/>
    <property type="molecule type" value="Genomic_DNA"/>
</dbReference>
<feature type="transmembrane region" description="Helical" evidence="2">
    <location>
        <begin position="238"/>
        <end position="260"/>
    </location>
</feature>